<proteinExistence type="predicted"/>
<reference evidence="1" key="1">
    <citation type="journal article" date="2022" name="Front. Microbiol.">
        <title>New perspectives on an old grouping: The genomic and phenotypic variability of Oxalobacter formigenes and the implications for calcium oxalate stone prevention.</title>
        <authorList>
            <person name="Chmiel J.A."/>
            <person name="Carr C."/>
            <person name="Stuivenberg G.A."/>
            <person name="Venema R."/>
            <person name="Chanyi R.M."/>
            <person name="Al K.F."/>
            <person name="Giguere D."/>
            <person name="Say H."/>
            <person name="Akouris P.P."/>
            <person name="Dominguez Romero S.A."/>
            <person name="Kwong A."/>
            <person name="Tai V."/>
            <person name="Koval S.F."/>
            <person name="Razvi H."/>
            <person name="Bjazevic J."/>
            <person name="Burton J.P."/>
        </authorList>
    </citation>
    <scope>NUCLEOTIDE SEQUENCE</scope>
    <source>
        <strain evidence="1">OxK</strain>
    </source>
</reference>
<dbReference type="EMBL" id="CP098251">
    <property type="protein sequence ID" value="WAV90726.1"/>
    <property type="molecule type" value="Genomic_DNA"/>
</dbReference>
<gene>
    <name evidence="1" type="ORF">NB646_07700</name>
</gene>
<dbReference type="AlphaFoldDB" id="A0A9E9LAG0"/>
<dbReference type="RefSeq" id="WP_269315699.1">
    <property type="nucleotide sequence ID" value="NZ_CP098251.1"/>
</dbReference>
<sequence>METSKIRVMVMQNGQMKGLYHADLTYIDNIPYAVFKWETVPEGDPVPVARVRLDPRGLMKLPANSSVEYQYRAAIEDPRQPEF</sequence>
<evidence type="ECO:0000313" key="1">
    <source>
        <dbReference type="EMBL" id="WAV90726.1"/>
    </source>
</evidence>
<name>A0A9E9LAG0_9BURK</name>
<accession>A0A9E9LAG0</accession>
<protein>
    <submittedName>
        <fullName evidence="1">Uncharacterized protein</fullName>
    </submittedName>
</protein>
<organism evidence="1">
    <name type="scientific">Oxalobacter aliiformigenes</name>
    <dbReference type="NCBI Taxonomy" id="2946593"/>
    <lineage>
        <taxon>Bacteria</taxon>
        <taxon>Pseudomonadati</taxon>
        <taxon>Pseudomonadota</taxon>
        <taxon>Betaproteobacteria</taxon>
        <taxon>Burkholderiales</taxon>
        <taxon>Oxalobacteraceae</taxon>
        <taxon>Oxalobacter</taxon>
    </lineage>
</organism>
<dbReference type="Proteomes" id="UP001164819">
    <property type="component" value="Chromosome"/>
</dbReference>